<dbReference type="InterPro" id="IPR014043">
    <property type="entry name" value="Acyl_transferase_dom"/>
</dbReference>
<feature type="active site" evidence="7">
    <location>
        <position position="202"/>
    </location>
</feature>
<dbReference type="GO" id="GO:0004314">
    <property type="term" value="F:[acyl-carrier-protein] S-malonyltransferase activity"/>
    <property type="evidence" value="ECO:0007669"/>
    <property type="project" value="UniProtKB-EC"/>
</dbReference>
<evidence type="ECO:0000256" key="7">
    <source>
        <dbReference type="PIRSR" id="PIRSR000446-1"/>
    </source>
</evidence>
<evidence type="ECO:0000256" key="3">
    <source>
        <dbReference type="ARBA" id="ARBA00022679"/>
    </source>
</evidence>
<evidence type="ECO:0000313" key="9">
    <source>
        <dbReference type="EMBL" id="ASM54447.1"/>
    </source>
</evidence>
<dbReference type="InterPro" id="IPR024925">
    <property type="entry name" value="Malonyl_CoA-ACP_transAc"/>
</dbReference>
<sequence>MAQQIAILFPGQGSQSVGMLTELLQSSDIVKATFSEASAALGYDLAELVLNGPEEKLNQTHRTQPALLTASVAIYRDWLAANPDADVVMAGHSLGEYSALVCSEVISLSEAVKLVENRGLYMQEAVPAGVGSMAAIIGLGDDETKAACAAAAQGEVVSPVNYNSPGQVVIAGHKAAVDRASQACKDAGAKRALPLAVSVPSHCELMKPAAEKLAIDLAALTFNTPKCAVINNVDVKAETSADAIKDALVRQLYSPVRWTETVQALVAQGVTQSYEFGPGKVLTGLAKRIDKAMICGSVNDCASIDAAK</sequence>
<dbReference type="Gene3D" id="3.40.366.10">
    <property type="entry name" value="Malonyl-Coenzyme A Acyl Carrier Protein, domain 2"/>
    <property type="match status" value="1"/>
</dbReference>
<comment type="catalytic activity">
    <reaction evidence="5 6">
        <text>holo-[ACP] + malonyl-CoA = malonyl-[ACP] + CoA</text>
        <dbReference type="Rhea" id="RHEA:41792"/>
        <dbReference type="Rhea" id="RHEA-COMP:9623"/>
        <dbReference type="Rhea" id="RHEA-COMP:9685"/>
        <dbReference type="ChEBI" id="CHEBI:57287"/>
        <dbReference type="ChEBI" id="CHEBI:57384"/>
        <dbReference type="ChEBI" id="CHEBI:64479"/>
        <dbReference type="ChEBI" id="CHEBI:78449"/>
        <dbReference type="EC" id="2.3.1.39"/>
    </reaction>
</comment>
<dbReference type="SMART" id="SM00827">
    <property type="entry name" value="PKS_AT"/>
    <property type="match status" value="1"/>
</dbReference>
<dbReference type="InterPro" id="IPR016036">
    <property type="entry name" value="Malonyl_transacylase_ACP-bd"/>
</dbReference>
<dbReference type="SUPFAM" id="SSF52151">
    <property type="entry name" value="FabD/lysophospholipase-like"/>
    <property type="match status" value="1"/>
</dbReference>
<dbReference type="AlphaFoldDB" id="A0AAC9UIY1"/>
<dbReference type="EMBL" id="CP011036">
    <property type="protein sequence ID" value="ASM54447.1"/>
    <property type="molecule type" value="Genomic_DNA"/>
</dbReference>
<dbReference type="Pfam" id="PF00698">
    <property type="entry name" value="Acyl_transf_1"/>
    <property type="match status" value="1"/>
</dbReference>
<dbReference type="KEGG" id="png:PNIG_a2428"/>
<proteinExistence type="inferred from homology"/>
<dbReference type="PIRSF" id="PIRSF000446">
    <property type="entry name" value="Mct"/>
    <property type="match status" value="1"/>
</dbReference>
<gene>
    <name evidence="9" type="primary">fabD</name>
    <name evidence="9" type="ORF">PNIG_a2428</name>
</gene>
<protein>
    <recommendedName>
        <fullName evidence="2 6">Malonyl CoA-acyl carrier protein transacylase</fullName>
        <ecNumber evidence="1 6">2.3.1.39</ecNumber>
    </recommendedName>
</protein>
<name>A0AAC9UIY1_9GAMM</name>
<dbReference type="EC" id="2.3.1.39" evidence="1 6"/>
<feature type="active site" evidence="7">
    <location>
        <position position="93"/>
    </location>
</feature>
<evidence type="ECO:0000256" key="6">
    <source>
        <dbReference type="PIRNR" id="PIRNR000446"/>
    </source>
</evidence>
<organism evidence="9 10">
    <name type="scientific">Pseudoalteromonas nigrifaciens</name>
    <dbReference type="NCBI Taxonomy" id="28109"/>
    <lineage>
        <taxon>Bacteria</taxon>
        <taxon>Pseudomonadati</taxon>
        <taxon>Pseudomonadota</taxon>
        <taxon>Gammaproteobacteria</taxon>
        <taxon>Alteromonadales</taxon>
        <taxon>Pseudoalteromonadaceae</taxon>
        <taxon>Pseudoalteromonas</taxon>
    </lineage>
</organism>
<dbReference type="GO" id="GO:0006633">
    <property type="term" value="P:fatty acid biosynthetic process"/>
    <property type="evidence" value="ECO:0007669"/>
    <property type="project" value="TreeGrafter"/>
</dbReference>
<dbReference type="SUPFAM" id="SSF55048">
    <property type="entry name" value="Probable ACP-binding domain of malonyl-CoA ACP transacylase"/>
    <property type="match status" value="1"/>
</dbReference>
<keyword evidence="3 6" id="KW-0808">Transferase</keyword>
<dbReference type="InterPro" id="IPR001227">
    <property type="entry name" value="Ac_transferase_dom_sf"/>
</dbReference>
<comment type="similarity">
    <text evidence="6">Belongs to the fabD family.</text>
</comment>
<dbReference type="NCBIfam" id="TIGR00128">
    <property type="entry name" value="fabD"/>
    <property type="match status" value="1"/>
</dbReference>
<dbReference type="RefSeq" id="WP_089368444.1">
    <property type="nucleotide sequence ID" value="NZ_BJXZ01000015.1"/>
</dbReference>
<accession>A0AAC9UIY1</accession>
<reference evidence="9 10" key="1">
    <citation type="submission" date="2015-03" db="EMBL/GenBank/DDBJ databases">
        <authorList>
            <person name="Xie B.-B."/>
            <person name="Rong J.-C."/>
            <person name="Qin Q.-L."/>
            <person name="Zhang Y.-Z."/>
        </authorList>
    </citation>
    <scope>NUCLEOTIDE SEQUENCE [LARGE SCALE GENOMIC DNA]</scope>
    <source>
        <strain evidence="9 10">KMM 661</strain>
    </source>
</reference>
<dbReference type="PANTHER" id="PTHR42681:SF1">
    <property type="entry name" value="MALONYL-COA-ACYL CARRIER PROTEIN TRANSACYLASE, MITOCHONDRIAL"/>
    <property type="match status" value="1"/>
</dbReference>
<evidence type="ECO:0000313" key="10">
    <source>
        <dbReference type="Proteomes" id="UP000198329"/>
    </source>
</evidence>
<feature type="domain" description="Malonyl-CoA:ACP transacylase (MAT)" evidence="8">
    <location>
        <begin position="8"/>
        <end position="301"/>
    </location>
</feature>
<dbReference type="InterPro" id="IPR016035">
    <property type="entry name" value="Acyl_Trfase/lysoPLipase"/>
</dbReference>
<dbReference type="InterPro" id="IPR004410">
    <property type="entry name" value="Malonyl_CoA-ACP_transAc_FabD"/>
</dbReference>
<evidence type="ECO:0000256" key="1">
    <source>
        <dbReference type="ARBA" id="ARBA00013258"/>
    </source>
</evidence>
<dbReference type="FunFam" id="3.30.70.250:FF:000001">
    <property type="entry name" value="Malonyl CoA-acyl carrier protein transacylase"/>
    <property type="match status" value="1"/>
</dbReference>
<dbReference type="GeneID" id="300942081"/>
<evidence type="ECO:0000256" key="2">
    <source>
        <dbReference type="ARBA" id="ARBA00018953"/>
    </source>
</evidence>
<dbReference type="Proteomes" id="UP000198329">
    <property type="component" value="Chromosome I"/>
</dbReference>
<evidence type="ECO:0000256" key="4">
    <source>
        <dbReference type="ARBA" id="ARBA00023315"/>
    </source>
</evidence>
<dbReference type="PANTHER" id="PTHR42681">
    <property type="entry name" value="MALONYL-COA-ACYL CARRIER PROTEIN TRANSACYLASE, MITOCHONDRIAL"/>
    <property type="match status" value="1"/>
</dbReference>
<evidence type="ECO:0000256" key="5">
    <source>
        <dbReference type="ARBA" id="ARBA00048462"/>
    </source>
</evidence>
<dbReference type="Gene3D" id="3.30.70.250">
    <property type="entry name" value="Malonyl-CoA ACP transacylase, ACP-binding"/>
    <property type="match status" value="1"/>
</dbReference>
<keyword evidence="10" id="KW-1185">Reference proteome</keyword>
<keyword evidence="4 6" id="KW-0012">Acyltransferase</keyword>
<evidence type="ECO:0000259" key="8">
    <source>
        <dbReference type="SMART" id="SM00827"/>
    </source>
</evidence>
<dbReference type="InterPro" id="IPR050858">
    <property type="entry name" value="Mal-CoA-ACP_Trans/PKS_FabD"/>
</dbReference>
<dbReference type="GO" id="GO:0005829">
    <property type="term" value="C:cytosol"/>
    <property type="evidence" value="ECO:0007669"/>
    <property type="project" value="TreeGrafter"/>
</dbReference>